<name>A0A3P7MYR1_DIBLA</name>
<dbReference type="EMBL" id="UYRU01086424">
    <property type="protein sequence ID" value="VDN35074.1"/>
    <property type="molecule type" value="Genomic_DNA"/>
</dbReference>
<dbReference type="OrthoDB" id="5915976at2759"/>
<protein>
    <submittedName>
        <fullName evidence="1">Uncharacterized protein</fullName>
    </submittedName>
</protein>
<gene>
    <name evidence="1" type="ORF">DILT_LOCUS16674</name>
</gene>
<evidence type="ECO:0000313" key="1">
    <source>
        <dbReference type="EMBL" id="VDN35074.1"/>
    </source>
</evidence>
<feature type="non-terminal residue" evidence="1">
    <location>
        <position position="1"/>
    </location>
</feature>
<dbReference type="Proteomes" id="UP000281553">
    <property type="component" value="Unassembled WGS sequence"/>
</dbReference>
<dbReference type="AlphaFoldDB" id="A0A3P7MYR1"/>
<keyword evidence="2" id="KW-1185">Reference proteome</keyword>
<sequence length="211" mass="23388">NAEANAVERRRTDRIEEIGKLLDSVRQEIISSSSALQDCKAPQKNAPASARSESYFEDSRSLLISCQKQQALMEELSLLNRGSPVLVPPMRGEPLRARFRLNGIRLALKPEAPYSQTGGFAIVGQGSVGTSTPYDSPVGGRRPVKYHLIAILKCVGEGRIYHTDTITLMRVCDLPVGYARAAPLIDLPANIEFMRVLYRDWVTFKLSTTRV</sequence>
<accession>A0A3P7MYR1</accession>
<reference evidence="1 2" key="1">
    <citation type="submission" date="2018-11" db="EMBL/GenBank/DDBJ databases">
        <authorList>
            <consortium name="Pathogen Informatics"/>
        </authorList>
    </citation>
    <scope>NUCLEOTIDE SEQUENCE [LARGE SCALE GENOMIC DNA]</scope>
</reference>
<evidence type="ECO:0000313" key="2">
    <source>
        <dbReference type="Proteomes" id="UP000281553"/>
    </source>
</evidence>
<proteinExistence type="predicted"/>
<organism evidence="1 2">
    <name type="scientific">Dibothriocephalus latus</name>
    <name type="common">Fish tapeworm</name>
    <name type="synonym">Diphyllobothrium latum</name>
    <dbReference type="NCBI Taxonomy" id="60516"/>
    <lineage>
        <taxon>Eukaryota</taxon>
        <taxon>Metazoa</taxon>
        <taxon>Spiralia</taxon>
        <taxon>Lophotrochozoa</taxon>
        <taxon>Platyhelminthes</taxon>
        <taxon>Cestoda</taxon>
        <taxon>Eucestoda</taxon>
        <taxon>Diphyllobothriidea</taxon>
        <taxon>Diphyllobothriidae</taxon>
        <taxon>Dibothriocephalus</taxon>
    </lineage>
</organism>